<keyword evidence="1" id="KW-1133">Transmembrane helix</keyword>
<dbReference type="EMBL" id="LCFD01000019">
    <property type="protein sequence ID" value="KKS85267.1"/>
    <property type="molecule type" value="Genomic_DNA"/>
</dbReference>
<feature type="transmembrane region" description="Helical" evidence="1">
    <location>
        <begin position="12"/>
        <end position="30"/>
    </location>
</feature>
<reference evidence="2 3" key="1">
    <citation type="journal article" date="2015" name="Nature">
        <title>rRNA introns, odd ribosomes, and small enigmatic genomes across a large radiation of phyla.</title>
        <authorList>
            <person name="Brown C.T."/>
            <person name="Hug L.A."/>
            <person name="Thomas B.C."/>
            <person name="Sharon I."/>
            <person name="Castelle C.J."/>
            <person name="Singh A."/>
            <person name="Wilkins M.J."/>
            <person name="Williams K.H."/>
            <person name="Banfield J.F."/>
        </authorList>
    </citation>
    <scope>NUCLEOTIDE SEQUENCE [LARGE SCALE GENOMIC DNA]</scope>
</reference>
<keyword evidence="1" id="KW-0472">Membrane</keyword>
<evidence type="ECO:0000313" key="2">
    <source>
        <dbReference type="EMBL" id="KKS85267.1"/>
    </source>
</evidence>
<name>A0A0G1CID7_9BACT</name>
<gene>
    <name evidence="2" type="ORF">UV61_C0019G0031</name>
</gene>
<evidence type="ECO:0000256" key="1">
    <source>
        <dbReference type="SAM" id="Phobius"/>
    </source>
</evidence>
<evidence type="ECO:0000313" key="3">
    <source>
        <dbReference type="Proteomes" id="UP000034050"/>
    </source>
</evidence>
<dbReference type="Proteomes" id="UP000034050">
    <property type="component" value="Unassembled WGS sequence"/>
</dbReference>
<protein>
    <submittedName>
        <fullName evidence="2">Uncharacterized protein</fullName>
    </submittedName>
</protein>
<dbReference type="AlphaFoldDB" id="A0A0G1CID7"/>
<comment type="caution">
    <text evidence="2">The sequence shown here is derived from an EMBL/GenBank/DDBJ whole genome shotgun (WGS) entry which is preliminary data.</text>
</comment>
<sequence>MPSLAEVSTQMGIAFALLMIAFFLFWIAFVKKPPRKDHR</sequence>
<proteinExistence type="predicted"/>
<organism evidence="2 3">
    <name type="scientific">Candidatus Gottesmanbacteria bacterium GW2011_GWB1_43_11</name>
    <dbReference type="NCBI Taxonomy" id="1618446"/>
    <lineage>
        <taxon>Bacteria</taxon>
        <taxon>Candidatus Gottesmaniibacteriota</taxon>
    </lineage>
</organism>
<keyword evidence="1" id="KW-0812">Transmembrane</keyword>
<accession>A0A0G1CID7</accession>